<sequence>MSGGITQAIAVILALAVVLLLFGLFIFILKRLMGASAPQSRNRQPRIAIMDSATVDARRRLLLIRRDNIEHLILVGGPSDVVVEQNIIRNTPLTQARTGHHAPAPSGMAMPVKAALAPGPEIPARPDELLPDEEAAAPAVQARTPVQSPEPAPQPATPAPQPAASFSPAPAPAQPSTPVAPAYKAPAAAAPATVTPSAPSPTTPPAAPTRSYAEPTVARPMAARAVETAPAPAPAAAAPSSAQQPAAPKASPAASPAVGGGLSRASDLLRAATQNGFNRAMPKAAEPVPPVQEVQAPQSASEPKVDITATLETDIQPSEPAATTAKAPEVRPAVSAASAPQESRAASTLKSLARPFTARDRPSYGGTISPPASGPAARAKTALLKPVEPLQTDHKVEPVLAAATVAVASPQLAEENKAPSEENTPTPDQSAFAAPQQEEPADANDQTASEQQASDALSLTEEAEAVEASTDKEEDTAQTAAPTVESGASSEAQSAEGDGPSREITLDIGDLLEDVPEPSAPAPAQSPEPAPASVQAQAQAETAGTPEPQSEEPFAETSEDSQEKTATATVTSAATVAPAAPVSSTPVMTSAPPVKAPVRPSAGLGDRNPIEEEMAKILDELGGQSNG</sequence>
<feature type="transmembrane region" description="Helical" evidence="2">
    <location>
        <begin position="6"/>
        <end position="29"/>
    </location>
</feature>
<dbReference type="InterPro" id="IPR052205">
    <property type="entry name" value="FliO/MopB"/>
</dbReference>
<feature type="region of interest" description="Disordered" evidence="1">
    <location>
        <begin position="137"/>
        <end position="390"/>
    </location>
</feature>
<reference evidence="3 4" key="1">
    <citation type="submission" date="2006-05" db="EMBL/GenBank/DDBJ databases">
        <authorList>
            <person name="King G."/>
            <person name="Ferriera S."/>
            <person name="Johnson J."/>
            <person name="Kravitz S."/>
            <person name="Beeson K."/>
            <person name="Sutton G."/>
            <person name="Rogers Y.-H."/>
            <person name="Friedman R."/>
            <person name="Frazier M."/>
            <person name="Venter J.C."/>
        </authorList>
    </citation>
    <scope>NUCLEOTIDE SEQUENCE [LARGE SCALE GENOMIC DNA]</scope>
    <source>
        <strain evidence="4">ATCC 25650 / DSM 13394 / JCM 20685 / NBRC 16684 / NCIMB 2208 / IAM 12614 / B1</strain>
    </source>
</reference>
<keyword evidence="2" id="KW-0472">Membrane</keyword>
<keyword evidence="2" id="KW-0812">Transmembrane</keyword>
<feature type="compositionally biased region" description="Polar residues" evidence="1">
    <location>
        <begin position="338"/>
        <end position="350"/>
    </location>
</feature>
<dbReference type="PANTHER" id="PTHR38766:SF1">
    <property type="entry name" value="FLAGELLAR PROTEIN FLIO"/>
    <property type="match status" value="1"/>
</dbReference>
<evidence type="ECO:0000256" key="2">
    <source>
        <dbReference type="SAM" id="Phobius"/>
    </source>
</evidence>
<feature type="compositionally biased region" description="Low complexity" evidence="1">
    <location>
        <begin position="531"/>
        <end position="541"/>
    </location>
</feature>
<feature type="compositionally biased region" description="Low complexity" evidence="1">
    <location>
        <begin position="176"/>
        <end position="197"/>
    </location>
</feature>
<dbReference type="PANTHER" id="PTHR38766">
    <property type="entry name" value="FLAGELLAR PROTEIN FLIO"/>
    <property type="match status" value="1"/>
</dbReference>
<evidence type="ECO:0000256" key="1">
    <source>
        <dbReference type="SAM" id="MobiDB-lite"/>
    </source>
</evidence>
<organism evidence="3 4">
    <name type="scientific">Roseibium aggregatum (strain ATCC 25650 / DSM 13394 / JCM 20685 / NBRC 16684 / NCIMB 2208 / IAM 12614 / B1)</name>
    <name type="common">Stappia aggregata</name>
    <dbReference type="NCBI Taxonomy" id="384765"/>
    <lineage>
        <taxon>Bacteria</taxon>
        <taxon>Pseudomonadati</taxon>
        <taxon>Pseudomonadota</taxon>
        <taxon>Alphaproteobacteria</taxon>
        <taxon>Hyphomicrobiales</taxon>
        <taxon>Stappiaceae</taxon>
        <taxon>Roseibium</taxon>
    </lineage>
</organism>
<feature type="compositionally biased region" description="Low complexity" evidence="1">
    <location>
        <begin position="485"/>
        <end position="498"/>
    </location>
</feature>
<dbReference type="AlphaFoldDB" id="A0NPF8"/>
<feature type="region of interest" description="Disordered" evidence="1">
    <location>
        <begin position="410"/>
        <end position="610"/>
    </location>
</feature>
<feature type="compositionally biased region" description="Low complexity" evidence="1">
    <location>
        <begin position="234"/>
        <end position="257"/>
    </location>
</feature>
<evidence type="ECO:0000313" key="3">
    <source>
        <dbReference type="EMBL" id="EAV45321.1"/>
    </source>
</evidence>
<evidence type="ECO:0008006" key="5">
    <source>
        <dbReference type="Google" id="ProtNLM"/>
    </source>
</evidence>
<feature type="compositionally biased region" description="Polar residues" evidence="1">
    <location>
        <begin position="444"/>
        <end position="457"/>
    </location>
</feature>
<keyword evidence="2" id="KW-1133">Transmembrane helix</keyword>
<feature type="compositionally biased region" description="Low complexity" evidence="1">
    <location>
        <begin position="565"/>
        <end position="587"/>
    </location>
</feature>
<comment type="caution">
    <text evidence="3">The sequence shown here is derived from an EMBL/GenBank/DDBJ whole genome shotgun (WGS) entry which is preliminary data.</text>
</comment>
<dbReference type="EMBL" id="AAUW01000003">
    <property type="protein sequence ID" value="EAV45321.1"/>
    <property type="molecule type" value="Genomic_DNA"/>
</dbReference>
<feature type="compositionally biased region" description="Acidic residues" evidence="1">
    <location>
        <begin position="549"/>
        <end position="560"/>
    </location>
</feature>
<feature type="compositionally biased region" description="Pro residues" evidence="1">
    <location>
        <begin position="198"/>
        <end position="207"/>
    </location>
</feature>
<feature type="compositionally biased region" description="Pro residues" evidence="1">
    <location>
        <begin position="518"/>
        <end position="530"/>
    </location>
</feature>
<accession>A0NPF8</accession>
<gene>
    <name evidence="3" type="ORF">SIAM614_18389</name>
</gene>
<dbReference type="eggNOG" id="COG3115">
    <property type="taxonomic scope" value="Bacteria"/>
</dbReference>
<name>A0NPF8_ROSAI</name>
<proteinExistence type="predicted"/>
<evidence type="ECO:0000313" key="4">
    <source>
        <dbReference type="Proteomes" id="UP000004848"/>
    </source>
</evidence>
<dbReference type="Proteomes" id="UP000004848">
    <property type="component" value="Unassembled WGS sequence"/>
</dbReference>
<protein>
    <recommendedName>
        <fullName evidence="5">Flagellar biosynthesis protein FliO</fullName>
    </recommendedName>
</protein>
<feature type="compositionally biased region" description="Pro residues" evidence="1">
    <location>
        <begin position="148"/>
        <end position="161"/>
    </location>
</feature>